<dbReference type="HOGENOM" id="CLU_2465473_0_0_5"/>
<dbReference type="KEGG" id="mdi:METDI3984"/>
<dbReference type="EMBL" id="FP103042">
    <property type="protein sequence ID" value="CAX25619.1"/>
    <property type="molecule type" value="Genomic_DNA"/>
</dbReference>
<protein>
    <submittedName>
        <fullName evidence="2">Uncharacterized protein</fullName>
    </submittedName>
</protein>
<sequence length="88" mass="9463">MHALASAALDHRAHARLQLAVIQIVGMDGDERQPLGAAPLEHRPHAGLQILRAGLFSERDASCEDDGSDQGKLHGGRSGKARRRPSRP</sequence>
<proteinExistence type="predicted"/>
<evidence type="ECO:0000256" key="1">
    <source>
        <dbReference type="SAM" id="MobiDB-lite"/>
    </source>
</evidence>
<evidence type="ECO:0000313" key="3">
    <source>
        <dbReference type="Proteomes" id="UP000008070"/>
    </source>
</evidence>
<evidence type="ECO:0000313" key="2">
    <source>
        <dbReference type="EMBL" id="CAX25619.1"/>
    </source>
</evidence>
<feature type="region of interest" description="Disordered" evidence="1">
    <location>
        <begin position="60"/>
        <end position="88"/>
    </location>
</feature>
<gene>
    <name evidence="2" type="ORF">METD_I3984</name>
</gene>
<name>C7CC72_METED</name>
<reference evidence="3" key="1">
    <citation type="journal article" date="2009" name="PLoS ONE">
        <title>Methylobacterium genome sequences: a reference blueprint to investigate microbial metabolism of C1 compounds from natural and industrial sources.</title>
        <authorList>
            <person name="Vuilleumier S."/>
            <person name="Chistoserdova L."/>
            <person name="Lee M.-C."/>
            <person name="Bringel F."/>
            <person name="Lajus A."/>
            <person name="Zhou Y."/>
            <person name="Gourion B."/>
            <person name="Barbe V."/>
            <person name="Chang J."/>
            <person name="Cruveiller S."/>
            <person name="Dossat C."/>
            <person name="Gillett W."/>
            <person name="Gruffaz C."/>
            <person name="Haugen E."/>
            <person name="Hourcade E."/>
            <person name="Levy R."/>
            <person name="Mangenot S."/>
            <person name="Muller E."/>
            <person name="Nadalig T."/>
            <person name="Pagni M."/>
            <person name="Penny C."/>
            <person name="Peyraud R."/>
            <person name="Robinson D.G."/>
            <person name="Roche D."/>
            <person name="Rouy Z."/>
            <person name="Saenampechek C."/>
            <person name="Salvignol G."/>
            <person name="Vallenet D."/>
            <person name="Wu Z."/>
            <person name="Marx C.J."/>
            <person name="Vorholt J.A."/>
            <person name="Olson M.V."/>
            <person name="Kaul R."/>
            <person name="Weissenbach J."/>
            <person name="Medigue C."/>
            <person name="Lidstrom M.E."/>
        </authorList>
    </citation>
    <scope>NUCLEOTIDE SEQUENCE [LARGE SCALE GENOMIC DNA]</scope>
    <source>
        <strain evidence="3">DSM 6343 / CIP 106787 / DM4</strain>
    </source>
</reference>
<dbReference type="Proteomes" id="UP000008070">
    <property type="component" value="Chromosome"/>
</dbReference>
<organism evidence="2 3">
    <name type="scientific">Methylorubrum extorquens (strain DSM 6343 / CIP 106787 / DM4)</name>
    <name type="common">Methylobacterium extorquens</name>
    <dbReference type="NCBI Taxonomy" id="661410"/>
    <lineage>
        <taxon>Bacteria</taxon>
        <taxon>Pseudomonadati</taxon>
        <taxon>Pseudomonadota</taxon>
        <taxon>Alphaproteobacteria</taxon>
        <taxon>Hyphomicrobiales</taxon>
        <taxon>Methylobacteriaceae</taxon>
        <taxon>Methylorubrum</taxon>
    </lineage>
</organism>
<feature type="compositionally biased region" description="Basic residues" evidence="1">
    <location>
        <begin position="74"/>
        <end position="88"/>
    </location>
</feature>
<accession>C7CC72</accession>
<dbReference type="AlphaFoldDB" id="C7CC72"/>